<keyword evidence="2" id="KW-1185">Reference proteome</keyword>
<dbReference type="EMBL" id="CABIJS010000155">
    <property type="protein sequence ID" value="VUZ45082.1"/>
    <property type="molecule type" value="Genomic_DNA"/>
</dbReference>
<proteinExistence type="predicted"/>
<feature type="non-terminal residue" evidence="1">
    <location>
        <position position="54"/>
    </location>
</feature>
<reference evidence="1 2" key="1">
    <citation type="submission" date="2019-07" db="EMBL/GenBank/DDBJ databases">
        <authorList>
            <person name="Jastrzebski P J."/>
            <person name="Paukszto L."/>
            <person name="Jastrzebski P J."/>
        </authorList>
    </citation>
    <scope>NUCLEOTIDE SEQUENCE [LARGE SCALE GENOMIC DNA]</scope>
    <source>
        <strain evidence="1 2">WMS-il1</strain>
    </source>
</reference>
<protein>
    <submittedName>
        <fullName evidence="1">Uncharacterized protein</fullName>
    </submittedName>
</protein>
<evidence type="ECO:0000313" key="1">
    <source>
        <dbReference type="EMBL" id="VUZ45082.1"/>
    </source>
</evidence>
<accession>A0A564YCS8</accession>
<gene>
    <name evidence="1" type="ORF">WMSIL1_LOCUS5017</name>
</gene>
<organism evidence="1 2">
    <name type="scientific">Hymenolepis diminuta</name>
    <name type="common">Rat tapeworm</name>
    <dbReference type="NCBI Taxonomy" id="6216"/>
    <lineage>
        <taxon>Eukaryota</taxon>
        <taxon>Metazoa</taxon>
        <taxon>Spiralia</taxon>
        <taxon>Lophotrochozoa</taxon>
        <taxon>Platyhelminthes</taxon>
        <taxon>Cestoda</taxon>
        <taxon>Eucestoda</taxon>
        <taxon>Cyclophyllidea</taxon>
        <taxon>Hymenolepididae</taxon>
        <taxon>Hymenolepis</taxon>
    </lineage>
</organism>
<name>A0A564YCS8_HYMDI</name>
<sequence length="54" mass="6099">MQGDQILAVEGIVFDELTLDKLNQETEIVDDELRSVPVAVVTYYEITTSILNAW</sequence>
<dbReference type="AlphaFoldDB" id="A0A564YCS8"/>
<dbReference type="Proteomes" id="UP000321570">
    <property type="component" value="Unassembled WGS sequence"/>
</dbReference>
<evidence type="ECO:0000313" key="2">
    <source>
        <dbReference type="Proteomes" id="UP000321570"/>
    </source>
</evidence>